<accession>A0AAD4CTX0</accession>
<organism evidence="1 2">
    <name type="scientific">Aspergillus nanangensis</name>
    <dbReference type="NCBI Taxonomy" id="2582783"/>
    <lineage>
        <taxon>Eukaryota</taxon>
        <taxon>Fungi</taxon>
        <taxon>Dikarya</taxon>
        <taxon>Ascomycota</taxon>
        <taxon>Pezizomycotina</taxon>
        <taxon>Eurotiomycetes</taxon>
        <taxon>Eurotiomycetidae</taxon>
        <taxon>Eurotiales</taxon>
        <taxon>Aspergillaceae</taxon>
        <taxon>Aspergillus</taxon>
        <taxon>Aspergillus subgen. Circumdati</taxon>
    </lineage>
</organism>
<reference evidence="1" key="2">
    <citation type="submission" date="2020-02" db="EMBL/GenBank/DDBJ databases">
        <authorList>
            <person name="Gilchrist C.L.M."/>
            <person name="Chooi Y.-H."/>
        </authorList>
    </citation>
    <scope>NUCLEOTIDE SEQUENCE</scope>
    <source>
        <strain evidence="1">MST-FP2251</strain>
    </source>
</reference>
<proteinExistence type="predicted"/>
<dbReference type="AlphaFoldDB" id="A0AAD4CTX0"/>
<reference evidence="1" key="1">
    <citation type="journal article" date="2019" name="Beilstein J. Org. Chem.">
        <title>Nanangenines: drimane sesquiterpenoids as the dominant metabolite cohort of a novel Australian fungus, Aspergillus nanangensis.</title>
        <authorList>
            <person name="Lacey H.J."/>
            <person name="Gilchrist C.L.M."/>
            <person name="Crombie A."/>
            <person name="Kalaitzis J.A."/>
            <person name="Vuong D."/>
            <person name="Rutledge P.J."/>
            <person name="Turner P."/>
            <person name="Pitt J.I."/>
            <person name="Lacey E."/>
            <person name="Chooi Y.H."/>
            <person name="Piggott A.M."/>
        </authorList>
    </citation>
    <scope>NUCLEOTIDE SEQUENCE</scope>
    <source>
        <strain evidence="1">MST-FP2251</strain>
    </source>
</reference>
<protein>
    <submittedName>
        <fullName evidence="1">Uncharacterized protein</fullName>
    </submittedName>
</protein>
<keyword evidence="2" id="KW-1185">Reference proteome</keyword>
<gene>
    <name evidence="1" type="ORF">FE257_001037</name>
</gene>
<evidence type="ECO:0000313" key="2">
    <source>
        <dbReference type="Proteomes" id="UP001194746"/>
    </source>
</evidence>
<name>A0AAD4CTX0_ASPNN</name>
<dbReference type="Proteomes" id="UP001194746">
    <property type="component" value="Unassembled WGS sequence"/>
</dbReference>
<comment type="caution">
    <text evidence="1">The sequence shown here is derived from an EMBL/GenBank/DDBJ whole genome shotgun (WGS) entry which is preliminary data.</text>
</comment>
<dbReference type="EMBL" id="VCAU01000011">
    <property type="protein sequence ID" value="KAF9892635.1"/>
    <property type="molecule type" value="Genomic_DNA"/>
</dbReference>
<sequence length="262" mass="29558">MPPHSITAKKLLQQPLPDLEQGQYHTLNSALHNIEFIGTLTPWPNFEVEVQTTFEEWFSEPRSHASLSYEGSRPGPSSLSNEHYVVGKEEGVQGRYQNNVGQAMGAILQNQAVDIQVGDFAASATIYHKEPDMAFMSRSTKHVRIVSEFKTPWIDAHNLAASFSGADGTVPPSKQLGQIAEYMYDLHLKYGFMSTYEETVFLRQVQDATSVWVLQHSPIIRHSANGTIKGEVSVRQCIWHLCQSAVVEHRTTLRHDKLQWVQ</sequence>
<evidence type="ECO:0000313" key="1">
    <source>
        <dbReference type="EMBL" id="KAF9892635.1"/>
    </source>
</evidence>